<feature type="transmembrane region" description="Helical" evidence="6">
    <location>
        <begin position="254"/>
        <end position="275"/>
    </location>
</feature>
<dbReference type="CDD" id="cd17319">
    <property type="entry name" value="MFS_ExuT_GudP_like"/>
    <property type="match status" value="1"/>
</dbReference>
<evidence type="ECO:0000256" key="1">
    <source>
        <dbReference type="ARBA" id="ARBA00004141"/>
    </source>
</evidence>
<comment type="subcellular location">
    <subcellularLocation>
        <location evidence="1">Membrane</location>
        <topology evidence="1">Multi-pass membrane protein</topology>
    </subcellularLocation>
</comment>
<dbReference type="RefSeq" id="WP_408160740.1">
    <property type="nucleotide sequence ID" value="NZ_JAQQFM010000016.1"/>
</dbReference>
<keyword evidence="5 6" id="KW-0472">Membrane</keyword>
<evidence type="ECO:0000259" key="7">
    <source>
        <dbReference type="PROSITE" id="PS50850"/>
    </source>
</evidence>
<dbReference type="InterPro" id="IPR036259">
    <property type="entry name" value="MFS_trans_sf"/>
</dbReference>
<feature type="transmembrane region" description="Helical" evidence="6">
    <location>
        <begin position="287"/>
        <end position="308"/>
    </location>
</feature>
<organism evidence="8 9">
    <name type="scientific">Herbaspirillum lusitanum</name>
    <dbReference type="NCBI Taxonomy" id="213312"/>
    <lineage>
        <taxon>Bacteria</taxon>
        <taxon>Pseudomonadati</taxon>
        <taxon>Pseudomonadota</taxon>
        <taxon>Betaproteobacteria</taxon>
        <taxon>Burkholderiales</taxon>
        <taxon>Oxalobacteraceae</taxon>
        <taxon>Herbaspirillum</taxon>
    </lineage>
</organism>
<evidence type="ECO:0000256" key="5">
    <source>
        <dbReference type="ARBA" id="ARBA00023136"/>
    </source>
</evidence>
<reference evidence="8 9" key="1">
    <citation type="journal article" date="2024" name="Chem. Sci.">
        <title>Discovery of megapolipeptins by genome mining of a Burkholderiales bacteria collection.</title>
        <authorList>
            <person name="Paulo B.S."/>
            <person name="Recchia M.J.J."/>
            <person name="Lee S."/>
            <person name="Fergusson C.H."/>
            <person name="Romanowski S.B."/>
            <person name="Hernandez A."/>
            <person name="Krull N."/>
            <person name="Liu D.Y."/>
            <person name="Cavanagh H."/>
            <person name="Bos A."/>
            <person name="Gray C.A."/>
            <person name="Murphy B.T."/>
            <person name="Linington R.G."/>
            <person name="Eustaquio A.S."/>
        </authorList>
    </citation>
    <scope>NUCLEOTIDE SEQUENCE [LARGE SCALE GENOMIC DNA]</scope>
    <source>
        <strain evidence="8 9">RL21-008-BIB-A</strain>
    </source>
</reference>
<evidence type="ECO:0000256" key="6">
    <source>
        <dbReference type="SAM" id="Phobius"/>
    </source>
</evidence>
<dbReference type="SUPFAM" id="SSF103473">
    <property type="entry name" value="MFS general substrate transporter"/>
    <property type="match status" value="1"/>
</dbReference>
<evidence type="ECO:0000256" key="3">
    <source>
        <dbReference type="ARBA" id="ARBA00022692"/>
    </source>
</evidence>
<evidence type="ECO:0000256" key="2">
    <source>
        <dbReference type="ARBA" id="ARBA00022448"/>
    </source>
</evidence>
<feature type="transmembrane region" description="Helical" evidence="6">
    <location>
        <begin position="156"/>
        <end position="176"/>
    </location>
</feature>
<feature type="transmembrane region" description="Helical" evidence="6">
    <location>
        <begin position="411"/>
        <end position="432"/>
    </location>
</feature>
<feature type="transmembrane region" description="Helical" evidence="6">
    <location>
        <begin position="188"/>
        <end position="211"/>
    </location>
</feature>
<keyword evidence="2" id="KW-0813">Transport</keyword>
<feature type="transmembrane region" description="Helical" evidence="6">
    <location>
        <begin position="64"/>
        <end position="84"/>
    </location>
</feature>
<keyword evidence="3 6" id="KW-0812">Transmembrane</keyword>
<proteinExistence type="predicted"/>
<protein>
    <submittedName>
        <fullName evidence="8">MFS transporter</fullName>
    </submittedName>
</protein>
<feature type="transmembrane region" description="Helical" evidence="6">
    <location>
        <begin position="120"/>
        <end position="144"/>
    </location>
</feature>
<keyword evidence="4 6" id="KW-1133">Transmembrane helix</keyword>
<keyword evidence="9" id="KW-1185">Reference proteome</keyword>
<gene>
    <name evidence="8" type="ORF">PQR62_24755</name>
</gene>
<feature type="transmembrane region" description="Helical" evidence="6">
    <location>
        <begin position="26"/>
        <end position="44"/>
    </location>
</feature>
<feature type="transmembrane region" description="Helical" evidence="6">
    <location>
        <begin position="96"/>
        <end position="114"/>
    </location>
</feature>
<comment type="caution">
    <text evidence="8">The sequence shown here is derived from an EMBL/GenBank/DDBJ whole genome shotgun (WGS) entry which is preliminary data.</text>
</comment>
<feature type="domain" description="Major facilitator superfamily (MFS) profile" evidence="7">
    <location>
        <begin position="30"/>
        <end position="436"/>
    </location>
</feature>
<dbReference type="Gene3D" id="1.20.1250.20">
    <property type="entry name" value="MFS general substrate transporter like domains"/>
    <property type="match status" value="2"/>
</dbReference>
<dbReference type="Pfam" id="PF07690">
    <property type="entry name" value="MFS_1"/>
    <property type="match status" value="1"/>
</dbReference>
<feature type="transmembrane region" description="Helical" evidence="6">
    <location>
        <begin position="376"/>
        <end position="399"/>
    </location>
</feature>
<feature type="transmembrane region" description="Helical" evidence="6">
    <location>
        <begin position="320"/>
        <end position="339"/>
    </location>
</feature>
<sequence>MNRYAMDVQSAAASPAADLEKLYSRLTWKFVPFLMLCFLAAYLDRINVGFAKLGMMNDLGLSDAVYGFGAGIFFLGYFIFEVPSNMMLAHFGARRWISRIMISWGVVSCGMIFVKDPVSFYVLRFFLGLAEAGFLPGVILYLTYWFPAARRGRTMGIFYTALALAGVVGGPLSGAIMHYMSDAGALHAWQWLFVIESLPSILLGVIALFYLDDSIDHARWLSADEKKTLKTELAKDDKLKVDIPLVKLLLHPRIWHFTLIFFALNLANYGLSFWMPSIIRSLGVADTFQIGLITTLPNLCAIAMMLYLTARADLTQQRRLYIGIALILGAAGLGLSVLLNGNASASIFGLCLATAGILSVYPLFWSLPTAVLGGMAAVAGIALINSLANLAGFAGPWIVGVMKEWTGSTNYAILMLAVVLIAAAGLVALVPVPGQKAKDSSQS</sequence>
<dbReference type="InterPro" id="IPR011701">
    <property type="entry name" value="MFS"/>
</dbReference>
<dbReference type="Proteomes" id="UP001629246">
    <property type="component" value="Unassembled WGS sequence"/>
</dbReference>
<dbReference type="PANTHER" id="PTHR43791:SF36">
    <property type="entry name" value="TRANSPORTER, PUTATIVE (AFU_ORTHOLOGUE AFUA_6G08340)-RELATED"/>
    <property type="match status" value="1"/>
</dbReference>
<dbReference type="PANTHER" id="PTHR43791">
    <property type="entry name" value="PERMEASE-RELATED"/>
    <property type="match status" value="1"/>
</dbReference>
<dbReference type="PROSITE" id="PS50850">
    <property type="entry name" value="MFS"/>
    <property type="match status" value="1"/>
</dbReference>
<evidence type="ECO:0000313" key="9">
    <source>
        <dbReference type="Proteomes" id="UP001629246"/>
    </source>
</evidence>
<dbReference type="EMBL" id="JAQQFM010000016">
    <property type="protein sequence ID" value="MFL9927506.1"/>
    <property type="molecule type" value="Genomic_DNA"/>
</dbReference>
<feature type="transmembrane region" description="Helical" evidence="6">
    <location>
        <begin position="345"/>
        <end position="364"/>
    </location>
</feature>
<evidence type="ECO:0000313" key="8">
    <source>
        <dbReference type="EMBL" id="MFL9927506.1"/>
    </source>
</evidence>
<evidence type="ECO:0000256" key="4">
    <source>
        <dbReference type="ARBA" id="ARBA00022989"/>
    </source>
</evidence>
<accession>A0ABW9AF53</accession>
<dbReference type="InterPro" id="IPR020846">
    <property type="entry name" value="MFS_dom"/>
</dbReference>
<name>A0ABW9AF53_9BURK</name>